<evidence type="ECO:0000313" key="3">
    <source>
        <dbReference type="Proteomes" id="UP001139263"/>
    </source>
</evidence>
<sequence length="292" mass="33358">MLIDTVETIGHLNFDHVIHVVQDPASTRHLFECELGIHTIAGGMHPAWGTFNMLAYFGLPYIEWLGVHDVKTALNTEFGRNALNKLLIGEGAIQFAMRTRHMDELVKLWMQRQLPFVGPIEASRERPDGTTIRWRMLFPEQLSESVSARNQALLPFVIEWDKDDESRLIELREGGALLSQDVLRLDAVHLATLDATDWIHRFNIYFGNKLFEEDKELCFAQTTSPFQIKIGEISVFVWSLTRVAECFHDQEEVTASGLFQIDLSRIGHTSKKDDMNITPLVLAGLRVQIHHD</sequence>
<dbReference type="AlphaFoldDB" id="A0A9X1V7K0"/>
<proteinExistence type="predicted"/>
<dbReference type="PANTHER" id="PTHR40265:SF1">
    <property type="entry name" value="GLYOXALASE-LIKE DOMAIN-CONTAINING PROTEIN"/>
    <property type="match status" value="1"/>
</dbReference>
<gene>
    <name evidence="2" type="ORF">MM817_01291</name>
</gene>
<dbReference type="InterPro" id="IPR029068">
    <property type="entry name" value="Glyas_Bleomycin-R_OHBP_Dase"/>
</dbReference>
<keyword evidence="3" id="KW-1185">Reference proteome</keyword>
<dbReference type="EMBL" id="JALBUF010000003">
    <property type="protein sequence ID" value="MCI0183021.1"/>
    <property type="molecule type" value="Genomic_DNA"/>
</dbReference>
<dbReference type="SUPFAM" id="SSF54593">
    <property type="entry name" value="Glyoxalase/Bleomycin resistance protein/Dihydroxybiphenyl dioxygenase"/>
    <property type="match status" value="1"/>
</dbReference>
<comment type="caution">
    <text evidence="2">The sequence shown here is derived from an EMBL/GenBank/DDBJ whole genome shotgun (WGS) entry which is preliminary data.</text>
</comment>
<dbReference type="Gene3D" id="3.10.180.10">
    <property type="entry name" value="2,3-Dihydroxybiphenyl 1,2-Dioxygenase, domain 1"/>
    <property type="match status" value="1"/>
</dbReference>
<dbReference type="Pfam" id="PF13468">
    <property type="entry name" value="Glyoxalase_3"/>
    <property type="match status" value="1"/>
</dbReference>
<protein>
    <recommendedName>
        <fullName evidence="1">Glyoxalase-like domain-containing protein</fullName>
    </recommendedName>
</protein>
<organism evidence="2 3">
    <name type="scientific">Sulfoacidibacillus ferrooxidans</name>
    <dbReference type="NCBI Taxonomy" id="2005001"/>
    <lineage>
        <taxon>Bacteria</taxon>
        <taxon>Bacillati</taxon>
        <taxon>Bacillota</taxon>
        <taxon>Bacilli</taxon>
        <taxon>Bacillales</taxon>
        <taxon>Alicyclobacillaceae</taxon>
        <taxon>Sulfoacidibacillus</taxon>
    </lineage>
</organism>
<dbReference type="Proteomes" id="UP001139263">
    <property type="component" value="Unassembled WGS sequence"/>
</dbReference>
<name>A0A9X1V7K0_9BACL</name>
<dbReference type="PANTHER" id="PTHR40265">
    <property type="entry name" value="BLL2707 PROTEIN"/>
    <property type="match status" value="1"/>
</dbReference>
<dbReference type="InterPro" id="IPR025870">
    <property type="entry name" value="Glyoxalase-like_dom"/>
</dbReference>
<evidence type="ECO:0000313" key="2">
    <source>
        <dbReference type="EMBL" id="MCI0183021.1"/>
    </source>
</evidence>
<evidence type="ECO:0000259" key="1">
    <source>
        <dbReference type="Pfam" id="PF13468"/>
    </source>
</evidence>
<reference evidence="2" key="1">
    <citation type="submission" date="2022-03" db="EMBL/GenBank/DDBJ databases">
        <title>Draft Genome Sequence of Firmicute Strain S0AB, a Heterotrophic Iron/Sulfur-Oxidizing Extreme Acidophile.</title>
        <authorList>
            <person name="Vergara E."/>
            <person name="Pakostova E."/>
            <person name="Johnson D.B."/>
            <person name="Holmes D.S."/>
        </authorList>
    </citation>
    <scope>NUCLEOTIDE SEQUENCE</scope>
    <source>
        <strain evidence="2">S0AB</strain>
    </source>
</reference>
<accession>A0A9X1V7K0</accession>
<feature type="domain" description="Glyoxalase-like" evidence="1">
    <location>
        <begin position="14"/>
        <end position="201"/>
    </location>
</feature>